<dbReference type="GO" id="GO:0009103">
    <property type="term" value="P:lipopolysaccharide biosynthetic process"/>
    <property type="evidence" value="ECO:0007669"/>
    <property type="project" value="TreeGrafter"/>
</dbReference>
<sequence>MHSRRNWPVKLLLKLNGLLLILVDALFVNGGGGKILLDYLTEELEKTDREIFYLLDKTIENQAPLISQRNTVLFLEAGFLKRAQFYRKNRHQFSSVLCFGNLPPNIRLSAKTYTYFHQKLFLTLPTDMGRLAQLKYWIKTEILYSIRKNADFWMVQNESMKKALAHKYRIPAHQVLIRPFYKTFGFEGSSEKTKNTFLYVSTANPHKNHVLLIEQFCAFYEQHQIGQLILTVSDVYPEVVALINRKVSQNYPIVNLGFIQRGALKKVYAEAEFVIYPSLAESFGLGLVEGIEAGCKVIGADLEYLHEVCIPSLTFNPDEKNAIAESLAYALHHELPPSYSKVTNTIQQIIEEIT</sequence>
<keyword evidence="3" id="KW-0328">Glycosyltransferase</keyword>
<dbReference type="OrthoDB" id="9801609at2"/>
<name>A0A4P6ZCR8_9FLAO</name>
<keyword evidence="1 3" id="KW-0808">Transferase</keyword>
<keyword evidence="4" id="KW-1185">Reference proteome</keyword>
<evidence type="ECO:0000313" key="4">
    <source>
        <dbReference type="Proteomes" id="UP000294419"/>
    </source>
</evidence>
<dbReference type="RefSeq" id="WP_133438727.1">
    <property type="nucleotide sequence ID" value="NZ_CP037954.1"/>
</dbReference>
<evidence type="ECO:0000313" key="3">
    <source>
        <dbReference type="EMBL" id="QBO57205.1"/>
    </source>
</evidence>
<accession>A0A4P6ZCR8</accession>
<evidence type="ECO:0000256" key="1">
    <source>
        <dbReference type="ARBA" id="ARBA00022679"/>
    </source>
</evidence>
<dbReference type="EC" id="2.4.1.-" evidence="3"/>
<dbReference type="InterPro" id="IPR001296">
    <property type="entry name" value="Glyco_trans_1"/>
</dbReference>
<protein>
    <submittedName>
        <fullName evidence="3">Glycosyltransferase Gtf1</fullName>
        <ecNumber evidence="3">2.4.1.-</ecNumber>
    </submittedName>
</protein>
<proteinExistence type="predicted"/>
<dbReference type="Proteomes" id="UP000294419">
    <property type="component" value="Chromosome"/>
</dbReference>
<evidence type="ECO:0000259" key="2">
    <source>
        <dbReference type="Pfam" id="PF00534"/>
    </source>
</evidence>
<gene>
    <name evidence="3" type="primary">gtf1</name>
    <name evidence="3" type="ORF">NBC122_00356</name>
</gene>
<dbReference type="KEGG" id="csal:NBC122_00356"/>
<dbReference type="Gene3D" id="3.40.50.2000">
    <property type="entry name" value="Glycogen Phosphorylase B"/>
    <property type="match status" value="1"/>
</dbReference>
<reference evidence="3 4" key="1">
    <citation type="submission" date="2019-03" db="EMBL/GenBank/DDBJ databases">
        <authorList>
            <person name="Kim H."/>
            <person name="Yu S.-M."/>
        </authorList>
    </citation>
    <scope>NUCLEOTIDE SEQUENCE [LARGE SCALE GENOMIC DNA]</scope>
    <source>
        <strain evidence="3 4">NBC122</strain>
    </source>
</reference>
<feature type="domain" description="Glycosyl transferase family 1" evidence="2">
    <location>
        <begin position="189"/>
        <end position="338"/>
    </location>
</feature>
<dbReference type="GO" id="GO:0016757">
    <property type="term" value="F:glycosyltransferase activity"/>
    <property type="evidence" value="ECO:0007669"/>
    <property type="project" value="UniProtKB-KW"/>
</dbReference>
<dbReference type="PANTHER" id="PTHR46401:SF2">
    <property type="entry name" value="GLYCOSYLTRANSFERASE WBBK-RELATED"/>
    <property type="match status" value="1"/>
</dbReference>
<dbReference type="EMBL" id="CP037954">
    <property type="protein sequence ID" value="QBO57205.1"/>
    <property type="molecule type" value="Genomic_DNA"/>
</dbReference>
<dbReference type="AlphaFoldDB" id="A0A4P6ZCR8"/>
<dbReference type="SUPFAM" id="SSF53756">
    <property type="entry name" value="UDP-Glycosyltransferase/glycogen phosphorylase"/>
    <property type="match status" value="1"/>
</dbReference>
<organism evidence="3 4">
    <name type="scientific">Chryseobacterium salivictor</name>
    <dbReference type="NCBI Taxonomy" id="2547600"/>
    <lineage>
        <taxon>Bacteria</taxon>
        <taxon>Pseudomonadati</taxon>
        <taxon>Bacteroidota</taxon>
        <taxon>Flavobacteriia</taxon>
        <taxon>Flavobacteriales</taxon>
        <taxon>Weeksellaceae</taxon>
        <taxon>Chryseobacterium group</taxon>
        <taxon>Chryseobacterium</taxon>
    </lineage>
</organism>
<dbReference type="Pfam" id="PF00534">
    <property type="entry name" value="Glycos_transf_1"/>
    <property type="match status" value="1"/>
</dbReference>
<dbReference type="PANTHER" id="PTHR46401">
    <property type="entry name" value="GLYCOSYLTRANSFERASE WBBK-RELATED"/>
    <property type="match status" value="1"/>
</dbReference>